<name>A0ABR1K538_9AGAR</name>
<keyword evidence="4" id="KW-1185">Reference proteome</keyword>
<dbReference type="Pfam" id="PF16862">
    <property type="entry name" value="Glyco_hydro_79C"/>
    <property type="match status" value="1"/>
</dbReference>
<evidence type="ECO:0000313" key="4">
    <source>
        <dbReference type="Proteomes" id="UP001498398"/>
    </source>
</evidence>
<dbReference type="Proteomes" id="UP001498398">
    <property type="component" value="Unassembled WGS sequence"/>
</dbReference>
<organism evidence="3 4">
    <name type="scientific">Marasmiellus scandens</name>
    <dbReference type="NCBI Taxonomy" id="2682957"/>
    <lineage>
        <taxon>Eukaryota</taxon>
        <taxon>Fungi</taxon>
        <taxon>Dikarya</taxon>
        <taxon>Basidiomycota</taxon>
        <taxon>Agaricomycotina</taxon>
        <taxon>Agaricomycetes</taxon>
        <taxon>Agaricomycetidae</taxon>
        <taxon>Agaricales</taxon>
        <taxon>Marasmiineae</taxon>
        <taxon>Omphalotaceae</taxon>
        <taxon>Marasmiellus</taxon>
    </lineage>
</organism>
<dbReference type="InterPro" id="IPR017853">
    <property type="entry name" value="GH"/>
</dbReference>
<feature type="signal peptide" evidence="1">
    <location>
        <begin position="1"/>
        <end position="26"/>
    </location>
</feature>
<protein>
    <recommendedName>
        <fullName evidence="2">Beta-glucuronidase C-terminal domain-containing protein</fullName>
    </recommendedName>
</protein>
<dbReference type="InterPro" id="IPR031728">
    <property type="entry name" value="GlcAase_C"/>
</dbReference>
<evidence type="ECO:0000313" key="3">
    <source>
        <dbReference type="EMBL" id="KAK7471205.1"/>
    </source>
</evidence>
<keyword evidence="1" id="KW-0732">Signal</keyword>
<dbReference type="Gene3D" id="3.20.20.80">
    <property type="entry name" value="Glycosidases"/>
    <property type="match status" value="1"/>
</dbReference>
<feature type="domain" description="Beta-glucuronidase C-terminal" evidence="2">
    <location>
        <begin position="400"/>
        <end position="503"/>
    </location>
</feature>
<accession>A0ABR1K538</accession>
<dbReference type="SUPFAM" id="SSF51445">
    <property type="entry name" value="(Trans)glycosidases"/>
    <property type="match status" value="1"/>
</dbReference>
<evidence type="ECO:0000256" key="1">
    <source>
        <dbReference type="SAM" id="SignalP"/>
    </source>
</evidence>
<reference evidence="3 4" key="1">
    <citation type="submission" date="2024-01" db="EMBL/GenBank/DDBJ databases">
        <title>A draft genome for the cacao thread blight pathogen Marasmiellus scandens.</title>
        <authorList>
            <person name="Baruah I.K."/>
            <person name="Leung J."/>
            <person name="Bukari Y."/>
            <person name="Amoako-Attah I."/>
            <person name="Meinhardt L.W."/>
            <person name="Bailey B.A."/>
            <person name="Cohen S.P."/>
        </authorList>
    </citation>
    <scope>NUCLEOTIDE SEQUENCE [LARGE SCALE GENOMIC DNA]</scope>
    <source>
        <strain evidence="3 4">GH-19</strain>
    </source>
</reference>
<dbReference type="EMBL" id="JBANRG010000002">
    <property type="protein sequence ID" value="KAK7471205.1"/>
    <property type="molecule type" value="Genomic_DNA"/>
</dbReference>
<feature type="chain" id="PRO_5046812011" description="Beta-glucuronidase C-terminal domain-containing protein" evidence="1">
    <location>
        <begin position="27"/>
        <end position="509"/>
    </location>
</feature>
<evidence type="ECO:0000259" key="2">
    <source>
        <dbReference type="Pfam" id="PF16862"/>
    </source>
</evidence>
<comment type="caution">
    <text evidence="3">The sequence shown here is derived from an EMBL/GenBank/DDBJ whole genome shotgun (WGS) entry which is preliminary data.</text>
</comment>
<dbReference type="PANTHER" id="PTHR36183:SF2">
    <property type="entry name" value="BETA-GLUCURONIDASE C-TERMINAL DOMAIN-CONTAINING PROTEIN"/>
    <property type="match status" value="1"/>
</dbReference>
<dbReference type="InterPro" id="IPR052974">
    <property type="entry name" value="GH79_Enzymes"/>
</dbReference>
<dbReference type="PANTHER" id="PTHR36183">
    <property type="entry name" value="BETA-GLUCURONIDASE"/>
    <property type="match status" value="1"/>
</dbReference>
<sequence length="509" mass="55036">MRTHPRLSCILLSLVVPYQNVLVAAAIRISPPASAPDGAKSVSQGFLGFGIEGRSFADYAGTENANEFSKNLLSTFSSKTGVPVHIRVGGTTTDHSKFDPAQTNQATKNTTTENGLRTNITFGTPWVEGFKHWDNVLYTLQVPFARKNLSNAIELVRACINAMPNQVQDLEAIEIGNEPNLYPGADRNASYSPANYAREWDSFAGAMLGNISRLNGKEWFQAMAFAWKANPPWTVENVFDANINRDGFVKTVSQHYYQGRKGDSLTNVLMNHTNTVSTMRSAFQAAINSSHSHGNTPFVLGEVGSALEGGFVLGNSLGAALWTVDFMLHSMTMGIKRVSMQLGTNFDFPSWQPITVANGRPAAVHGNFYGQVFVADFIGKEGNLSITALSTDGHPNVVPYAGYNSGRLSKVAIIDLQAYDDDDDRPTRDINLTGLDDGIQRVRVGRLTALGGSTTQEGVTWAGKQWTKASNGTAVGPDETVVLDVKNGSPVGIVTIRASEALLVEIVRE</sequence>
<proteinExistence type="predicted"/>
<gene>
    <name evidence="3" type="ORF">VKT23_002614</name>
</gene>